<accession>A0A0E9SNN4</accession>
<name>A0A0E9SNN4_ANGAN</name>
<dbReference type="EMBL" id="GBXM01101660">
    <property type="protein sequence ID" value="JAH06917.1"/>
    <property type="molecule type" value="Transcribed_RNA"/>
</dbReference>
<reference evidence="1" key="1">
    <citation type="submission" date="2014-11" db="EMBL/GenBank/DDBJ databases">
        <authorList>
            <person name="Amaro Gonzalez C."/>
        </authorList>
    </citation>
    <scope>NUCLEOTIDE SEQUENCE</scope>
</reference>
<dbReference type="AlphaFoldDB" id="A0A0E9SNN4"/>
<organism evidence="1">
    <name type="scientific">Anguilla anguilla</name>
    <name type="common">European freshwater eel</name>
    <name type="synonym">Muraena anguilla</name>
    <dbReference type="NCBI Taxonomy" id="7936"/>
    <lineage>
        <taxon>Eukaryota</taxon>
        <taxon>Metazoa</taxon>
        <taxon>Chordata</taxon>
        <taxon>Craniata</taxon>
        <taxon>Vertebrata</taxon>
        <taxon>Euteleostomi</taxon>
        <taxon>Actinopterygii</taxon>
        <taxon>Neopterygii</taxon>
        <taxon>Teleostei</taxon>
        <taxon>Anguilliformes</taxon>
        <taxon>Anguillidae</taxon>
        <taxon>Anguilla</taxon>
    </lineage>
</organism>
<sequence length="42" mass="5173">MFHTMLNISHFIVPLKMLQRRGKILRQNLRPNFKLFFSKKRS</sequence>
<proteinExistence type="predicted"/>
<protein>
    <submittedName>
        <fullName evidence="1">Uncharacterized protein</fullName>
    </submittedName>
</protein>
<dbReference type="EMBL" id="GBXM01065735">
    <property type="protein sequence ID" value="JAH42842.1"/>
    <property type="molecule type" value="Transcribed_RNA"/>
</dbReference>
<evidence type="ECO:0000313" key="1">
    <source>
        <dbReference type="EMBL" id="JAH42842.1"/>
    </source>
</evidence>
<reference evidence="1" key="2">
    <citation type="journal article" date="2015" name="Fish Shellfish Immunol.">
        <title>Early steps in the European eel (Anguilla anguilla)-Vibrio vulnificus interaction in the gills: Role of the RtxA13 toxin.</title>
        <authorList>
            <person name="Callol A."/>
            <person name="Pajuelo D."/>
            <person name="Ebbesson L."/>
            <person name="Teles M."/>
            <person name="MacKenzie S."/>
            <person name="Amaro C."/>
        </authorList>
    </citation>
    <scope>NUCLEOTIDE SEQUENCE</scope>
</reference>